<keyword evidence="4" id="KW-1185">Reference proteome</keyword>
<organism evidence="3 4">
    <name type="scientific">Vibrio campbellii</name>
    <dbReference type="NCBI Taxonomy" id="680"/>
    <lineage>
        <taxon>Bacteria</taxon>
        <taxon>Pseudomonadati</taxon>
        <taxon>Pseudomonadota</taxon>
        <taxon>Gammaproteobacteria</taxon>
        <taxon>Vibrionales</taxon>
        <taxon>Vibrionaceae</taxon>
        <taxon>Vibrio</taxon>
    </lineage>
</organism>
<dbReference type="EMBL" id="CP050470">
    <property type="protein sequence ID" value="UTZ31141.1"/>
    <property type="molecule type" value="Genomic_DNA"/>
</dbReference>
<sequence>MAFKPKTFAPKTINASETIQSATANTEVMPVATPHNHTPVVAQTASVGEYLIPNLSNRVQTIVDDYKRDLSEANMNPQEVFDRVVSQLNQVDIYSSRGIANLGQESAEKISQYSDSMLSQVRTKDLEEMGENLNQVVGLAKGVDLSGLIGKDSFFGKIISKFRQTKESILAQFNSVSTQLDRVIKEIDTQQSRLQERSGQLDAVFSQNIAQYKALTEAIIYGESRRLLLQDKIESLSNELSSEHSPLKAQELSDLQACENRIEKRVHDLKSLQMLALQTAPMIRMVQNNNITLVEKFNNIKTLTIPSWKKQFTLAISMLEQKKSLELATKIDDATNDLIRKNADLLRQNTLQTAQANQRSVVDIETLEHVQNTLISTLQDVVSIEQEGARTRKAADEKMVQMKSELSNFLKKNKE</sequence>
<dbReference type="InterPro" id="IPR008863">
    <property type="entry name" value="Toxic_anion-R_TelA"/>
</dbReference>
<accession>A0ABY5IE07</accession>
<dbReference type="PIRSF" id="PIRSF026508">
    <property type="entry name" value="TelA"/>
    <property type="match status" value="1"/>
</dbReference>
<evidence type="ECO:0000313" key="4">
    <source>
        <dbReference type="Proteomes" id="UP001059912"/>
    </source>
</evidence>
<evidence type="ECO:0000313" key="3">
    <source>
        <dbReference type="EMBL" id="UTZ31141.1"/>
    </source>
</evidence>
<reference evidence="3" key="1">
    <citation type="submission" date="2020-03" db="EMBL/GenBank/DDBJ databases">
        <title>Five strains of Vibrio campbellii isolated from Mariana Trench.</title>
        <authorList>
            <person name="Liang J."/>
            <person name="Zhang X.-H."/>
        </authorList>
    </citation>
    <scope>NUCLEOTIDE SEQUENCE</scope>
    <source>
        <strain evidence="3">LJC013</strain>
    </source>
</reference>
<dbReference type="PANTHER" id="PTHR38432:SF1">
    <property type="entry name" value="TELA-LIKE PROTEIN SAOUHSC_01408"/>
    <property type="match status" value="1"/>
</dbReference>
<dbReference type="Pfam" id="PF05816">
    <property type="entry name" value="TelA"/>
    <property type="match status" value="1"/>
</dbReference>
<proteinExistence type="inferred from homology"/>
<dbReference type="PANTHER" id="PTHR38432">
    <property type="entry name" value="TELA-LIKE PROTEIN SAOUHSC_01408"/>
    <property type="match status" value="1"/>
</dbReference>
<name>A0ABY5IE07_9VIBR</name>
<dbReference type="RefSeq" id="WP_255901530.1">
    <property type="nucleotide sequence ID" value="NZ_CP050463.1"/>
</dbReference>
<evidence type="ECO:0000256" key="2">
    <source>
        <dbReference type="PIRNR" id="PIRNR026508"/>
    </source>
</evidence>
<evidence type="ECO:0000256" key="1">
    <source>
        <dbReference type="ARBA" id="ARBA00005541"/>
    </source>
</evidence>
<comment type="similarity">
    <text evidence="1 2">Belongs to the TelA family.</text>
</comment>
<protein>
    <submittedName>
        <fullName evidence="3">Toxic anion resistance protein</fullName>
    </submittedName>
</protein>
<gene>
    <name evidence="3" type="ORF">HB762_06905</name>
</gene>
<dbReference type="Proteomes" id="UP001059912">
    <property type="component" value="Chromosome 1"/>
</dbReference>